<name>A0ABR5SDR6_9BACT</name>
<keyword evidence="1" id="KW-0560">Oxidoreductase</keyword>
<evidence type="ECO:0000313" key="5">
    <source>
        <dbReference type="EMBL" id="KWT83434.1"/>
    </source>
</evidence>
<dbReference type="PANTHER" id="PTHR43485:SF1">
    <property type="entry name" value="FORMATE HYDROGENLYASE SUBUNIT 5-RELATED"/>
    <property type="match status" value="1"/>
</dbReference>
<sequence length="517" mass="57766">MKRLTTAMKSVFGEEAMTCDNRNPVMFTVPTGRFADAARTLKESSASLCAEWATDDINSFGIYACFREGSEYLIVRAELPRDNPEFPSLVKHYVPAYRFERQIRSLMGVNPIGHPDARPWIKFEDWPEDAWPLRKSFDASKPMARKEGEYLWLKAEGEGVYEIPVGPVHAGIIEPGHFRFQAVGETVINLEERLGYVHKGIEKRFESMTWAAAVKLAGRVSGDTTVAHSLAYSMALESMTDCRVPERAKWLRALFLERERIANHLGDIGAICNDAAFAFMLAQCSRLKEVIIAANHRLFGHRFMMDRIIPGGVTADIDTNAKKEILSELDFLREDFDRLVHIYEESSSLEDRVRNTGILTTELARELCVVGVVARASGLNVDCRVHNPFPPYDSIVVEAPVLTAGDVHARVWVRVVEIRASISMLQSIIKDIPAGAIAAECNAVLPGATGFAAVEGWRGEIIYWLKSGHNGEIHRCMVRDPSSVNWLALEQAIKGNIVPDFPLCNKSFNQSYSGHDL</sequence>
<comment type="caution">
    <text evidence="5">The sequence shown here is derived from an EMBL/GenBank/DDBJ whole genome shotgun (WGS) entry which is preliminary data.</text>
</comment>
<gene>
    <name evidence="5" type="ORF">ASN18_2250</name>
</gene>
<dbReference type="SUPFAM" id="SSF143243">
    <property type="entry name" value="Nqo5-like"/>
    <property type="match status" value="1"/>
</dbReference>
<keyword evidence="2" id="KW-0520">NAD</keyword>
<keyword evidence="6" id="KW-1185">Reference proteome</keyword>
<evidence type="ECO:0000259" key="3">
    <source>
        <dbReference type="Pfam" id="PF00329"/>
    </source>
</evidence>
<feature type="domain" description="NADH-quinone oxidoreductase subunit D" evidence="4">
    <location>
        <begin position="283"/>
        <end position="443"/>
    </location>
</feature>
<dbReference type="Gene3D" id="3.30.460.80">
    <property type="entry name" value="NADH:ubiquinone oxidoreductase, 30kDa subunit"/>
    <property type="match status" value="1"/>
</dbReference>
<dbReference type="PANTHER" id="PTHR43485">
    <property type="entry name" value="HYDROGENASE-4 COMPONENT G"/>
    <property type="match status" value="1"/>
</dbReference>
<dbReference type="InterPro" id="IPR001135">
    <property type="entry name" value="NADH_Q_OxRdtase_suD"/>
</dbReference>
<evidence type="ECO:0000256" key="1">
    <source>
        <dbReference type="ARBA" id="ARBA00023002"/>
    </source>
</evidence>
<dbReference type="Gene3D" id="1.10.645.10">
    <property type="entry name" value="Cytochrome-c3 Hydrogenase, chain B"/>
    <property type="match status" value="1"/>
</dbReference>
<dbReference type="InterPro" id="IPR001268">
    <property type="entry name" value="NADH_UbQ_OxRdtase_30kDa_su"/>
</dbReference>
<evidence type="ECO:0000259" key="4">
    <source>
        <dbReference type="Pfam" id="PF00346"/>
    </source>
</evidence>
<dbReference type="Proteomes" id="UP000060487">
    <property type="component" value="Unassembled WGS sequence"/>
</dbReference>
<dbReference type="Pfam" id="PF00346">
    <property type="entry name" value="Complex1_49kDa"/>
    <property type="match status" value="1"/>
</dbReference>
<dbReference type="EMBL" id="LNQR01000078">
    <property type="protein sequence ID" value="KWT83434.1"/>
    <property type="molecule type" value="Genomic_DNA"/>
</dbReference>
<reference evidence="5 6" key="1">
    <citation type="submission" date="2015-11" db="EMBL/GenBank/DDBJ databases">
        <authorList>
            <person name="Lin W."/>
        </authorList>
    </citation>
    <scope>NUCLEOTIDE SEQUENCE [LARGE SCALE GENOMIC DNA]</scope>
    <source>
        <strain evidence="5 6">HCH-1</strain>
    </source>
</reference>
<proteinExistence type="predicted"/>
<evidence type="ECO:0000256" key="2">
    <source>
        <dbReference type="ARBA" id="ARBA00023027"/>
    </source>
</evidence>
<accession>A0ABR5SDR6</accession>
<dbReference type="RefSeq" id="WP_085052852.1">
    <property type="nucleotide sequence ID" value="NZ_LNQR01000078.1"/>
</dbReference>
<protein>
    <submittedName>
        <fullName evidence="5">Hydrogenase</fullName>
    </submittedName>
</protein>
<evidence type="ECO:0000313" key="6">
    <source>
        <dbReference type="Proteomes" id="UP000060487"/>
    </source>
</evidence>
<feature type="domain" description="NADH:ubiquinone oxidoreductase 30kDa subunit" evidence="3">
    <location>
        <begin position="28"/>
        <end position="141"/>
    </location>
</feature>
<dbReference type="SUPFAM" id="SSF56762">
    <property type="entry name" value="HydB/Nqo4-like"/>
    <property type="match status" value="1"/>
</dbReference>
<dbReference type="InterPro" id="IPR029014">
    <property type="entry name" value="NiFe-Hase_large"/>
</dbReference>
<dbReference type="InterPro" id="IPR052197">
    <property type="entry name" value="ComplexI_49kDa-like"/>
</dbReference>
<dbReference type="InterPro" id="IPR037232">
    <property type="entry name" value="NADH_quin_OxRdtase_su_C/D-like"/>
</dbReference>
<dbReference type="Pfam" id="PF00329">
    <property type="entry name" value="Complex1_30kDa"/>
    <property type="match status" value="1"/>
</dbReference>
<organism evidence="5 6">
    <name type="scientific">Candidatus Magnetominusculus xianensis</name>
    <dbReference type="NCBI Taxonomy" id="1748249"/>
    <lineage>
        <taxon>Bacteria</taxon>
        <taxon>Pseudomonadati</taxon>
        <taxon>Nitrospirota</taxon>
        <taxon>Nitrospiria</taxon>
        <taxon>Nitrospirales</taxon>
        <taxon>Nitrospiraceae</taxon>
        <taxon>Candidatus Magnetominusculus</taxon>
    </lineage>
</organism>